<accession>A0AAW5EFQ7</accession>
<gene>
    <name evidence="2" type="ORF">LZC39_11925</name>
</gene>
<protein>
    <submittedName>
        <fullName evidence="2">Cytochrome C oxidase Cbb3</fullName>
    </submittedName>
</protein>
<dbReference type="Proteomes" id="UP001199644">
    <property type="component" value="Unassembled WGS sequence"/>
</dbReference>
<keyword evidence="1" id="KW-0472">Membrane</keyword>
<evidence type="ECO:0000313" key="3">
    <source>
        <dbReference type="Proteomes" id="UP001199644"/>
    </source>
</evidence>
<feature type="non-terminal residue" evidence="2">
    <location>
        <position position="1"/>
    </location>
</feature>
<dbReference type="InterPro" id="IPR036927">
    <property type="entry name" value="Cyt_c_oxase-like_su1_sf"/>
</dbReference>
<organism evidence="2 3">
    <name type="scientific">Campylobacter jejuni</name>
    <dbReference type="NCBI Taxonomy" id="197"/>
    <lineage>
        <taxon>Bacteria</taxon>
        <taxon>Pseudomonadati</taxon>
        <taxon>Campylobacterota</taxon>
        <taxon>Epsilonproteobacteria</taxon>
        <taxon>Campylobacterales</taxon>
        <taxon>Campylobacteraceae</taxon>
        <taxon>Campylobacter</taxon>
    </lineage>
</organism>
<keyword evidence="1" id="KW-1133">Transmembrane helix</keyword>
<keyword evidence="1" id="KW-0812">Transmembrane</keyword>
<dbReference type="SUPFAM" id="SSF81442">
    <property type="entry name" value="Cytochrome c oxidase subunit I-like"/>
    <property type="match status" value="1"/>
</dbReference>
<evidence type="ECO:0000313" key="2">
    <source>
        <dbReference type="EMBL" id="MCH3852797.1"/>
    </source>
</evidence>
<feature type="transmembrane region" description="Helical" evidence="1">
    <location>
        <begin position="36"/>
        <end position="51"/>
    </location>
</feature>
<dbReference type="EMBL" id="JAJUOL010000398">
    <property type="protein sequence ID" value="MCH3852797.1"/>
    <property type="molecule type" value="Genomic_DNA"/>
</dbReference>
<dbReference type="Gene3D" id="1.20.210.10">
    <property type="entry name" value="Cytochrome c oxidase-like, subunit I domain"/>
    <property type="match status" value="1"/>
</dbReference>
<feature type="non-terminal residue" evidence="2">
    <location>
        <position position="70"/>
    </location>
</feature>
<sequence>QGMMWRATDEYGNLLYSFIDTVVAIIPYYWIRAIGGLLYLIGFFMFTYNIYKSNACGKVLDKEPKSASPM</sequence>
<proteinExistence type="predicted"/>
<evidence type="ECO:0000256" key="1">
    <source>
        <dbReference type="SAM" id="Phobius"/>
    </source>
</evidence>
<comment type="caution">
    <text evidence="2">The sequence shown here is derived from an EMBL/GenBank/DDBJ whole genome shotgun (WGS) entry which is preliminary data.</text>
</comment>
<dbReference type="AlphaFoldDB" id="A0AAW5EFQ7"/>
<name>A0AAW5EFQ7_CAMJU</name>
<reference evidence="2" key="1">
    <citation type="submission" date="2021-12" db="EMBL/GenBank/DDBJ databases">
        <title>Prevalence of phenicol resistance gene fexA in Campylobacter isolated from poultry supply chain.</title>
        <authorList>
            <person name="Tang B."/>
            <person name="Zheng X."/>
            <person name="Lin J."/>
            <person name="Lin R."/>
            <person name="Yang H."/>
            <person name="Shen Z."/>
            <person name="Xia F."/>
        </authorList>
    </citation>
    <scope>NUCLEOTIDE SEQUENCE</scope>
    <source>
        <strain evidence="2">CJHN2011004</strain>
    </source>
</reference>